<evidence type="ECO:0000256" key="4">
    <source>
        <dbReference type="ARBA" id="ARBA00022989"/>
    </source>
</evidence>
<feature type="transmembrane region" description="Helical" evidence="6">
    <location>
        <begin position="454"/>
        <end position="478"/>
    </location>
</feature>
<reference evidence="7" key="1">
    <citation type="submission" date="2022-10" db="EMBL/GenBank/DDBJ databases">
        <title>Culturing micro-colonial fungi from biological soil crusts in the Mojave desert and describing Neophaeococcomyces mojavensis, and introducing the new genera and species Taxawa tesnikishii.</title>
        <authorList>
            <person name="Kurbessoian T."/>
            <person name="Stajich J.E."/>
        </authorList>
    </citation>
    <scope>NUCLEOTIDE SEQUENCE</scope>
    <source>
        <strain evidence="7">TK_41</strain>
    </source>
</reference>
<feature type="transmembrane region" description="Helical" evidence="6">
    <location>
        <begin position="186"/>
        <end position="208"/>
    </location>
</feature>
<feature type="transmembrane region" description="Helical" evidence="6">
    <location>
        <begin position="123"/>
        <end position="148"/>
    </location>
</feature>
<name>A0AA38XFA1_9EURO</name>
<feature type="transmembrane region" description="Helical" evidence="6">
    <location>
        <begin position="154"/>
        <end position="174"/>
    </location>
</feature>
<dbReference type="EMBL" id="JAPDRK010000005">
    <property type="protein sequence ID" value="KAJ9612312.1"/>
    <property type="molecule type" value="Genomic_DNA"/>
</dbReference>
<gene>
    <name evidence="7" type="ORF">H2200_003909</name>
</gene>
<keyword evidence="4 6" id="KW-1133">Transmembrane helix</keyword>
<dbReference type="NCBIfam" id="TIGR00797">
    <property type="entry name" value="matE"/>
    <property type="match status" value="1"/>
</dbReference>
<dbReference type="AlphaFoldDB" id="A0AA38XFA1"/>
<dbReference type="Pfam" id="PF01554">
    <property type="entry name" value="MatE"/>
    <property type="match status" value="2"/>
</dbReference>
<dbReference type="GO" id="GO:0016020">
    <property type="term" value="C:membrane"/>
    <property type="evidence" value="ECO:0007669"/>
    <property type="project" value="UniProtKB-SubCell"/>
</dbReference>
<keyword evidence="8" id="KW-1185">Reference proteome</keyword>
<dbReference type="GO" id="GO:0042910">
    <property type="term" value="F:xenobiotic transmembrane transporter activity"/>
    <property type="evidence" value="ECO:0007669"/>
    <property type="project" value="InterPro"/>
</dbReference>
<organism evidence="7 8">
    <name type="scientific">Cladophialophora chaetospira</name>
    <dbReference type="NCBI Taxonomy" id="386627"/>
    <lineage>
        <taxon>Eukaryota</taxon>
        <taxon>Fungi</taxon>
        <taxon>Dikarya</taxon>
        <taxon>Ascomycota</taxon>
        <taxon>Pezizomycotina</taxon>
        <taxon>Eurotiomycetes</taxon>
        <taxon>Chaetothyriomycetidae</taxon>
        <taxon>Chaetothyriales</taxon>
        <taxon>Herpotrichiellaceae</taxon>
        <taxon>Cladophialophora</taxon>
    </lineage>
</organism>
<dbReference type="PANTHER" id="PTHR11206">
    <property type="entry name" value="MULTIDRUG RESISTANCE PROTEIN"/>
    <property type="match status" value="1"/>
</dbReference>
<keyword evidence="5 6" id="KW-0472">Membrane</keyword>
<evidence type="ECO:0000313" key="7">
    <source>
        <dbReference type="EMBL" id="KAJ9612312.1"/>
    </source>
</evidence>
<feature type="transmembrane region" description="Helical" evidence="6">
    <location>
        <begin position="389"/>
        <end position="410"/>
    </location>
</feature>
<feature type="transmembrane region" description="Helical" evidence="6">
    <location>
        <begin position="75"/>
        <end position="92"/>
    </location>
</feature>
<dbReference type="Proteomes" id="UP001172673">
    <property type="component" value="Unassembled WGS sequence"/>
</dbReference>
<feature type="transmembrane region" description="Helical" evidence="6">
    <location>
        <begin position="351"/>
        <end position="377"/>
    </location>
</feature>
<evidence type="ECO:0000256" key="3">
    <source>
        <dbReference type="ARBA" id="ARBA00022692"/>
    </source>
</evidence>
<evidence type="ECO:0000256" key="2">
    <source>
        <dbReference type="ARBA" id="ARBA00010199"/>
    </source>
</evidence>
<protein>
    <recommendedName>
        <fullName evidence="9">Transporter</fullName>
    </recommendedName>
</protein>
<keyword evidence="3 6" id="KW-0812">Transmembrane</keyword>
<evidence type="ECO:0008006" key="9">
    <source>
        <dbReference type="Google" id="ProtNLM"/>
    </source>
</evidence>
<feature type="transmembrane region" description="Helical" evidence="6">
    <location>
        <begin position="220"/>
        <end position="240"/>
    </location>
</feature>
<comment type="subcellular location">
    <subcellularLocation>
        <location evidence="1">Membrane</location>
        <topology evidence="1">Multi-pass membrane protein</topology>
    </subcellularLocation>
</comment>
<evidence type="ECO:0000313" key="8">
    <source>
        <dbReference type="Proteomes" id="UP001172673"/>
    </source>
</evidence>
<dbReference type="InterPro" id="IPR002528">
    <property type="entry name" value="MATE_fam"/>
</dbReference>
<evidence type="ECO:0000256" key="1">
    <source>
        <dbReference type="ARBA" id="ARBA00004141"/>
    </source>
</evidence>
<feature type="transmembrane region" description="Helical" evidence="6">
    <location>
        <begin position="422"/>
        <end position="442"/>
    </location>
</feature>
<comment type="similarity">
    <text evidence="2">Belongs to the multi antimicrobial extrusion (MATE) (TC 2.A.66.1) family.</text>
</comment>
<evidence type="ECO:0000256" key="5">
    <source>
        <dbReference type="ARBA" id="ARBA00023136"/>
    </source>
</evidence>
<feature type="transmembrane region" description="Helical" evidence="6">
    <location>
        <begin position="49"/>
        <end position="69"/>
    </location>
</feature>
<proteinExistence type="inferred from homology"/>
<sequence>METTALLEPDRAPSDYHGASLDGDNVHAKAASTWRDEGRTMISHSIPLVLTYLLQYFYNLIVVLVVGHIGEDELAAVALAVTTMNIVGFAIFEGVATSLDTLCAQAYGSGNLKLVGLHVQRMVLFLLVVACPVGVVWICSPWILAALIPQTHLAILAGTFLRTSLVGVPGYVVWEAGKRFLQCQGNFTAGLIVLLICTPITLLLNWVLVFQLGMGVMGTALAAALIQHLRAVLLVLYIAVGLPETHKCWPGFLPKSTFQNWMPMIKLSGPGALMTLAEWFAFEILNFSTAYIKVGDDERVSSGPLAAQAILSNTSILIWHIPFSCSVVASTRVGVLIGQGSVKAAKAVSKFYGAFFTGVAILDFVLALVLGVLIGHFGTRMSSAEVRDLVMATLPFVAMFQIFDAAVSCVHGILRGLGRQAVGGYATFAINYGVGVPLALILSIGPPMLGLAGLWSGLAIGLAVLTLVQAIVLTLMKWERCVEDARKREEYCE</sequence>
<comment type="caution">
    <text evidence="7">The sequence shown here is derived from an EMBL/GenBank/DDBJ whole genome shotgun (WGS) entry which is preliminary data.</text>
</comment>
<evidence type="ECO:0000256" key="6">
    <source>
        <dbReference type="SAM" id="Phobius"/>
    </source>
</evidence>
<accession>A0AA38XFA1</accession>
<dbReference type="GO" id="GO:1990961">
    <property type="term" value="P:xenobiotic detoxification by transmembrane export across the plasma membrane"/>
    <property type="evidence" value="ECO:0007669"/>
    <property type="project" value="InterPro"/>
</dbReference>
<dbReference type="InterPro" id="IPR045069">
    <property type="entry name" value="MATE_euk"/>
</dbReference>
<dbReference type="GO" id="GO:0015297">
    <property type="term" value="F:antiporter activity"/>
    <property type="evidence" value="ECO:0007669"/>
    <property type="project" value="InterPro"/>
</dbReference>
<dbReference type="CDD" id="cd13132">
    <property type="entry name" value="MATE_eukaryotic"/>
    <property type="match status" value="1"/>
</dbReference>